<gene>
    <name evidence="7" type="ORF">BJ322DRAFT_1144737</name>
    <name evidence="6" type="ORF">BJ322DRAFT_1148535</name>
</gene>
<dbReference type="PANTHER" id="PTHR28263:SF1">
    <property type="entry name" value="GOLGI TO ER TRAFFIC PROTEIN 2"/>
    <property type="match status" value="1"/>
</dbReference>
<dbReference type="GO" id="GO:0006890">
    <property type="term" value="P:retrograde vesicle-mediated transport, Golgi to endoplasmic reticulum"/>
    <property type="evidence" value="ECO:0007669"/>
    <property type="project" value="TreeGrafter"/>
</dbReference>
<evidence type="ECO:0000256" key="2">
    <source>
        <dbReference type="ARBA" id="ARBA00022989"/>
    </source>
</evidence>
<reference evidence="7" key="1">
    <citation type="journal article" date="2020" name="Nat. Commun.">
        <title>Large-scale genome sequencing of mycorrhizal fungi provides insights into the early evolution of symbiotic traits.</title>
        <authorList>
            <person name="Miyauchi S."/>
            <person name="Kiss E."/>
            <person name="Kuo A."/>
            <person name="Drula E."/>
            <person name="Kohler A."/>
            <person name="Sanchez-Garcia M."/>
            <person name="Morin E."/>
            <person name="Andreopoulos B."/>
            <person name="Barry K.W."/>
            <person name="Bonito G."/>
            <person name="Buee M."/>
            <person name="Carver A."/>
            <person name="Chen C."/>
            <person name="Cichocki N."/>
            <person name="Clum A."/>
            <person name="Culley D."/>
            <person name="Crous P.W."/>
            <person name="Fauchery L."/>
            <person name="Girlanda M."/>
            <person name="Hayes R.D."/>
            <person name="Keri Z."/>
            <person name="LaButti K."/>
            <person name="Lipzen A."/>
            <person name="Lombard V."/>
            <person name="Magnuson J."/>
            <person name="Maillard F."/>
            <person name="Murat C."/>
            <person name="Nolan M."/>
            <person name="Ohm R.A."/>
            <person name="Pangilinan J."/>
            <person name="Pereira M.F."/>
            <person name="Perotto S."/>
            <person name="Peter M."/>
            <person name="Pfister S."/>
            <person name="Riley R."/>
            <person name="Sitrit Y."/>
            <person name="Stielow J.B."/>
            <person name="Szollosi G."/>
            <person name="Zifcakova L."/>
            <person name="Stursova M."/>
            <person name="Spatafora J.W."/>
            <person name="Tedersoo L."/>
            <person name="Vaario L.M."/>
            <person name="Yamada A."/>
            <person name="Yan M."/>
            <person name="Wang P."/>
            <person name="Xu J."/>
            <person name="Bruns T."/>
            <person name="Baldrian P."/>
            <person name="Vilgalys R."/>
            <person name="Dunand C."/>
            <person name="Henrissat B."/>
            <person name="Grigoriev I.V."/>
            <person name="Hibbett D."/>
            <person name="Nagy L.G."/>
            <person name="Martin F.M."/>
        </authorList>
    </citation>
    <scope>NUCLEOTIDE SEQUENCE</scope>
    <source>
        <strain evidence="7">UH-Tt-Lm1</strain>
    </source>
</reference>
<dbReference type="OrthoDB" id="5393181at2759"/>
<feature type="compositionally biased region" description="Low complexity" evidence="4">
    <location>
        <begin position="158"/>
        <end position="176"/>
    </location>
</feature>
<evidence type="ECO:0000313" key="6">
    <source>
        <dbReference type="EMBL" id="KAF9777466.1"/>
    </source>
</evidence>
<name>A0A9P6L3K4_9AGAM</name>
<proteinExistence type="predicted"/>
<organism evidence="7 8">
    <name type="scientific">Thelephora terrestris</name>
    <dbReference type="NCBI Taxonomy" id="56493"/>
    <lineage>
        <taxon>Eukaryota</taxon>
        <taxon>Fungi</taxon>
        <taxon>Dikarya</taxon>
        <taxon>Basidiomycota</taxon>
        <taxon>Agaricomycotina</taxon>
        <taxon>Agaricomycetes</taxon>
        <taxon>Thelephorales</taxon>
        <taxon>Thelephoraceae</taxon>
        <taxon>Thelephora</taxon>
    </lineage>
</organism>
<evidence type="ECO:0000256" key="3">
    <source>
        <dbReference type="ARBA" id="ARBA00023136"/>
    </source>
</evidence>
<evidence type="ECO:0000313" key="7">
    <source>
        <dbReference type="EMBL" id="KAF9781135.1"/>
    </source>
</evidence>
<reference evidence="7" key="2">
    <citation type="submission" date="2020-11" db="EMBL/GenBank/DDBJ databases">
        <authorList>
            <consortium name="DOE Joint Genome Institute"/>
            <person name="Kuo A."/>
            <person name="Miyauchi S."/>
            <person name="Kiss E."/>
            <person name="Drula E."/>
            <person name="Kohler A."/>
            <person name="Sanchez-Garcia M."/>
            <person name="Andreopoulos B."/>
            <person name="Barry K.W."/>
            <person name="Bonito G."/>
            <person name="Buee M."/>
            <person name="Carver A."/>
            <person name="Chen C."/>
            <person name="Cichocki N."/>
            <person name="Clum A."/>
            <person name="Culley D."/>
            <person name="Crous P.W."/>
            <person name="Fauchery L."/>
            <person name="Girlanda M."/>
            <person name="Hayes R."/>
            <person name="Keri Z."/>
            <person name="Labutti K."/>
            <person name="Lipzen A."/>
            <person name="Lombard V."/>
            <person name="Magnuson J."/>
            <person name="Maillard F."/>
            <person name="Morin E."/>
            <person name="Murat C."/>
            <person name="Nolan M."/>
            <person name="Ohm R."/>
            <person name="Pangilinan J."/>
            <person name="Pereira M."/>
            <person name="Perotto S."/>
            <person name="Peter M."/>
            <person name="Riley R."/>
            <person name="Sitrit Y."/>
            <person name="Stielow B."/>
            <person name="Szollosi G."/>
            <person name="Zifcakova L."/>
            <person name="Stursova M."/>
            <person name="Spatafora J.W."/>
            <person name="Tedersoo L."/>
            <person name="Vaario L.-M."/>
            <person name="Yamada A."/>
            <person name="Yan M."/>
            <person name="Wang P."/>
            <person name="Xu J."/>
            <person name="Bruns T."/>
            <person name="Baldrian P."/>
            <person name="Vilgalys R."/>
            <person name="Henrissat B."/>
            <person name="Grigoriev I.V."/>
            <person name="Hibbett D."/>
            <person name="Nagy L.G."/>
            <person name="Martin F.M."/>
        </authorList>
    </citation>
    <scope>NUCLEOTIDE SEQUENCE</scope>
    <source>
        <strain evidence="7">UH-Tt-Lm1</strain>
    </source>
</reference>
<feature type="region of interest" description="Disordered" evidence="4">
    <location>
        <begin position="22"/>
        <end position="76"/>
    </location>
</feature>
<evidence type="ECO:0000313" key="8">
    <source>
        <dbReference type="Proteomes" id="UP000736335"/>
    </source>
</evidence>
<keyword evidence="3 5" id="KW-0472">Membrane</keyword>
<evidence type="ECO:0000256" key="4">
    <source>
        <dbReference type="SAM" id="MobiDB-lite"/>
    </source>
</evidence>
<sequence length="331" mass="35965">MSTAQLRAEARRKAILSRGTDRLSKLTSSARGEDATYISTESSITSTTVTADTFVGEDPPELPLPPHPRSVSGSAGQQRVELLNDLANTAPPDPSVWSEAQQQQFMRALGIGIGSDRGSSEPPLFSARGPSQPSQRAVSEDPNMDLLNALMAAQQQRSGTPGATTTSSDASSAFPTIPKPRSKLQKLLPLIHVISVWCLFALFAVWREPAVHSENSSWQSEENTFWARWARLSPQSSRKQGETWQVQPVPFWGALATLELVLFSFRILSGFDPISPPTILSMALPVLPPSLRSIALNGLRYFQMFGVLLDDLAAALISVGLLVYLSAWLVN</sequence>
<evidence type="ECO:0000256" key="5">
    <source>
        <dbReference type="SAM" id="Phobius"/>
    </source>
</evidence>
<feature type="compositionally biased region" description="Low complexity" evidence="4">
    <location>
        <begin position="36"/>
        <end position="50"/>
    </location>
</feature>
<keyword evidence="2 5" id="KW-1133">Transmembrane helix</keyword>
<dbReference type="EMBL" id="WIUZ02000037">
    <property type="protein sequence ID" value="KAF9777466.1"/>
    <property type="molecule type" value="Genomic_DNA"/>
</dbReference>
<feature type="transmembrane region" description="Helical" evidence="5">
    <location>
        <begin position="312"/>
        <end position="330"/>
    </location>
</feature>
<protein>
    <submittedName>
        <fullName evidence="7">Uncharacterized protein</fullName>
    </submittedName>
</protein>
<dbReference type="Proteomes" id="UP000736335">
    <property type="component" value="Unassembled WGS sequence"/>
</dbReference>
<feature type="region of interest" description="Disordered" evidence="4">
    <location>
        <begin position="116"/>
        <end position="139"/>
    </location>
</feature>
<feature type="transmembrane region" description="Helical" evidence="5">
    <location>
        <begin position="187"/>
        <end position="206"/>
    </location>
</feature>
<accession>A0A9P6L3K4</accession>
<keyword evidence="1 5" id="KW-0812">Transmembrane</keyword>
<dbReference type="AlphaFoldDB" id="A0A9P6L3K4"/>
<dbReference type="InterPro" id="IPR028143">
    <property type="entry name" value="Get2/sif1"/>
</dbReference>
<feature type="region of interest" description="Disordered" evidence="4">
    <location>
        <begin position="153"/>
        <end position="176"/>
    </location>
</feature>
<dbReference type="PANTHER" id="PTHR28263">
    <property type="entry name" value="GOLGI TO ER TRAFFIC PROTEIN 2"/>
    <property type="match status" value="1"/>
</dbReference>
<dbReference type="EMBL" id="WIUZ02000014">
    <property type="protein sequence ID" value="KAF9781135.1"/>
    <property type="molecule type" value="Genomic_DNA"/>
</dbReference>
<evidence type="ECO:0000256" key="1">
    <source>
        <dbReference type="ARBA" id="ARBA00022692"/>
    </source>
</evidence>
<comment type="caution">
    <text evidence="7">The sequence shown here is derived from an EMBL/GenBank/DDBJ whole genome shotgun (WGS) entry which is preliminary data.</text>
</comment>
<keyword evidence="8" id="KW-1185">Reference proteome</keyword>